<evidence type="ECO:0000256" key="1">
    <source>
        <dbReference type="SAM" id="Phobius"/>
    </source>
</evidence>
<organism evidence="2 3">
    <name type="scientific">Kingdonia uniflora</name>
    <dbReference type="NCBI Taxonomy" id="39325"/>
    <lineage>
        <taxon>Eukaryota</taxon>
        <taxon>Viridiplantae</taxon>
        <taxon>Streptophyta</taxon>
        <taxon>Embryophyta</taxon>
        <taxon>Tracheophyta</taxon>
        <taxon>Spermatophyta</taxon>
        <taxon>Magnoliopsida</taxon>
        <taxon>Ranunculales</taxon>
        <taxon>Circaeasteraceae</taxon>
        <taxon>Kingdonia</taxon>
    </lineage>
</organism>
<evidence type="ECO:0000313" key="3">
    <source>
        <dbReference type="Proteomes" id="UP000541444"/>
    </source>
</evidence>
<keyword evidence="1" id="KW-1133">Transmembrane helix</keyword>
<evidence type="ECO:0000313" key="2">
    <source>
        <dbReference type="EMBL" id="KAF6166181.1"/>
    </source>
</evidence>
<dbReference type="EMBL" id="JACGCM010000811">
    <property type="protein sequence ID" value="KAF6166181.1"/>
    <property type="molecule type" value="Genomic_DNA"/>
</dbReference>
<accession>A0A7J7NG24</accession>
<keyword evidence="3" id="KW-1185">Reference proteome</keyword>
<gene>
    <name evidence="2" type="ORF">GIB67_023891</name>
</gene>
<sequence>MTCNKKKLKKRLKNIVLTFSNTFYVLILVKKRFPRNKVVLVGYLNLFSLSSLLR</sequence>
<dbReference type="Proteomes" id="UP000541444">
    <property type="component" value="Unassembled WGS sequence"/>
</dbReference>
<keyword evidence="1" id="KW-0812">Transmembrane</keyword>
<dbReference type="AlphaFoldDB" id="A0A7J7NG24"/>
<protein>
    <submittedName>
        <fullName evidence="2">Uncharacterized protein</fullName>
    </submittedName>
</protein>
<name>A0A7J7NG24_9MAGN</name>
<comment type="caution">
    <text evidence="2">The sequence shown here is derived from an EMBL/GenBank/DDBJ whole genome shotgun (WGS) entry which is preliminary data.</text>
</comment>
<feature type="transmembrane region" description="Helical" evidence="1">
    <location>
        <begin position="12"/>
        <end position="29"/>
    </location>
</feature>
<reference evidence="2 3" key="1">
    <citation type="journal article" date="2020" name="IScience">
        <title>Genome Sequencing of the Endangered Kingdonia uniflora (Circaeasteraceae, Ranunculales) Reveals Potential Mechanisms of Evolutionary Specialization.</title>
        <authorList>
            <person name="Sun Y."/>
            <person name="Deng T."/>
            <person name="Zhang A."/>
            <person name="Moore M.J."/>
            <person name="Landis J.B."/>
            <person name="Lin N."/>
            <person name="Zhang H."/>
            <person name="Zhang X."/>
            <person name="Huang J."/>
            <person name="Zhang X."/>
            <person name="Sun H."/>
            <person name="Wang H."/>
        </authorList>
    </citation>
    <scope>NUCLEOTIDE SEQUENCE [LARGE SCALE GENOMIC DNA]</scope>
    <source>
        <strain evidence="2">TB1705</strain>
        <tissue evidence="2">Leaf</tissue>
    </source>
</reference>
<keyword evidence="1" id="KW-0472">Membrane</keyword>
<proteinExistence type="predicted"/>